<reference evidence="2 3" key="1">
    <citation type="submission" date="2024-03" db="EMBL/GenBank/DDBJ databases">
        <title>The Acrasis kona genome and developmental transcriptomes reveal deep origins of eukaryotic multicellular pathways.</title>
        <authorList>
            <person name="Sheikh S."/>
            <person name="Fu C.-J."/>
            <person name="Brown M.W."/>
            <person name="Baldauf S.L."/>
        </authorList>
    </citation>
    <scope>NUCLEOTIDE SEQUENCE [LARGE SCALE GENOMIC DNA]</scope>
    <source>
        <strain evidence="2 3">ATCC MYA-3509</strain>
    </source>
</reference>
<sequence>MTHWKYHKKVPMQFTMVDPSSIQSSYKRPPKQTPNGPQQGIMNFQQPLQQKFQFVQNTPQSIAQTTDNVETAIPSHMAHMATQRRNSAPVITFENQTERIIHPKVAQQQSQHLSTLSAPNQQSTTRRSPPNLTNNSNGLVITQHYAPASSQVGPTPVIQPTPVYPSSVRQSRKRSIHDMNEHAQQQLKRNMVGHIKWVDNSILGGPPLEGKEGSEDDYGPDYVSTLTTEQQAYIKGGRSRSVPAHVLSQQLEPFLQQQGFGDPSPHTSPHPSPYPYQNNNMSQQYHHSQSSHNVMNPGLGNMLPSISELHQSIHNNNEDHRRGSIDELSMNFSAHATVEQQGLGSYMMKRSNTNEESENIKDDLSTLQTDDYSLEKALNDEENARRIRRRVSYTEEMNTLELMKHRRGSQPKALDISNYSLKNMQAPYTTHREPIYKPHPLLNPNGNGMAISPNVASPTVNNITSYTFPLKSDNNLGVPMEDESPSSAKSSEGFVLPPFASFDDQKHVSHRQDIITIN</sequence>
<evidence type="ECO:0000313" key="3">
    <source>
        <dbReference type="Proteomes" id="UP001431209"/>
    </source>
</evidence>
<dbReference type="Proteomes" id="UP001431209">
    <property type="component" value="Unassembled WGS sequence"/>
</dbReference>
<feature type="region of interest" description="Disordered" evidence="1">
    <location>
        <begin position="256"/>
        <end position="294"/>
    </location>
</feature>
<dbReference type="EMBL" id="JAOPGA020001373">
    <property type="protein sequence ID" value="KAL0487802.1"/>
    <property type="molecule type" value="Genomic_DNA"/>
</dbReference>
<name>A0AAW2ZD12_9EUKA</name>
<comment type="caution">
    <text evidence="2">The sequence shown here is derived from an EMBL/GenBank/DDBJ whole genome shotgun (WGS) entry which is preliminary data.</text>
</comment>
<organism evidence="2 3">
    <name type="scientific">Acrasis kona</name>
    <dbReference type="NCBI Taxonomy" id="1008807"/>
    <lineage>
        <taxon>Eukaryota</taxon>
        <taxon>Discoba</taxon>
        <taxon>Heterolobosea</taxon>
        <taxon>Tetramitia</taxon>
        <taxon>Eutetramitia</taxon>
        <taxon>Acrasidae</taxon>
        <taxon>Acrasis</taxon>
    </lineage>
</organism>
<gene>
    <name evidence="2" type="ORF">AKO1_008703</name>
</gene>
<feature type="region of interest" description="Disordered" evidence="1">
    <location>
        <begin position="474"/>
        <end position="495"/>
    </location>
</feature>
<feature type="region of interest" description="Disordered" evidence="1">
    <location>
        <begin position="104"/>
        <end position="136"/>
    </location>
</feature>
<feature type="compositionally biased region" description="Polar residues" evidence="1">
    <location>
        <begin position="33"/>
        <end position="42"/>
    </location>
</feature>
<feature type="compositionally biased region" description="Low complexity" evidence="1">
    <location>
        <begin position="275"/>
        <end position="293"/>
    </location>
</feature>
<feature type="non-terminal residue" evidence="2">
    <location>
        <position position="518"/>
    </location>
</feature>
<evidence type="ECO:0000313" key="2">
    <source>
        <dbReference type="EMBL" id="KAL0487802.1"/>
    </source>
</evidence>
<protein>
    <submittedName>
        <fullName evidence="2">Uncharacterized protein</fullName>
    </submittedName>
</protein>
<evidence type="ECO:0000256" key="1">
    <source>
        <dbReference type="SAM" id="MobiDB-lite"/>
    </source>
</evidence>
<accession>A0AAW2ZD12</accession>
<proteinExistence type="predicted"/>
<keyword evidence="3" id="KW-1185">Reference proteome</keyword>
<dbReference type="AlphaFoldDB" id="A0AAW2ZD12"/>
<feature type="compositionally biased region" description="Polar residues" evidence="1">
    <location>
        <begin position="106"/>
        <end position="136"/>
    </location>
</feature>
<feature type="region of interest" description="Disordered" evidence="1">
    <location>
        <begin position="20"/>
        <end position="42"/>
    </location>
</feature>